<feature type="transmembrane region" description="Helical" evidence="1">
    <location>
        <begin position="25"/>
        <end position="46"/>
    </location>
</feature>
<evidence type="ECO:0000313" key="3">
    <source>
        <dbReference type="Proteomes" id="UP000680866"/>
    </source>
</evidence>
<dbReference type="RefSeq" id="WP_212822330.1">
    <property type="nucleotide sequence ID" value="NZ_AP023359.1"/>
</dbReference>
<reference evidence="2" key="1">
    <citation type="submission" date="2020-08" db="EMBL/GenBank/DDBJ databases">
        <title>Whole genome shotgun sequence of Polymorphospora rubra NBRC 101157.</title>
        <authorList>
            <person name="Komaki H."/>
            <person name="Tamura T."/>
        </authorList>
    </citation>
    <scope>NUCLEOTIDE SEQUENCE</scope>
    <source>
        <strain evidence="2">NBRC 101157</strain>
    </source>
</reference>
<keyword evidence="3" id="KW-1185">Reference proteome</keyword>
<name>A0A810MSF7_9ACTN</name>
<accession>A0A810MSF7</accession>
<dbReference type="KEGG" id="pry:Prubr_11870"/>
<keyword evidence="1" id="KW-0812">Transmembrane</keyword>
<dbReference type="AlphaFoldDB" id="A0A810MSF7"/>
<sequence>MSLTILGTLLAAGIAWRVWRQGGLITALLALALGAIVAAAGGPFAGMIRAVVNVTQAAITWLSGLLF</sequence>
<keyword evidence="1" id="KW-1133">Transmembrane helix</keyword>
<dbReference type="Proteomes" id="UP000680866">
    <property type="component" value="Chromosome"/>
</dbReference>
<dbReference type="EMBL" id="AP023359">
    <property type="protein sequence ID" value="BCJ64166.1"/>
    <property type="molecule type" value="Genomic_DNA"/>
</dbReference>
<proteinExistence type="predicted"/>
<gene>
    <name evidence="2" type="ORF">Prubr_11870</name>
</gene>
<organism evidence="2 3">
    <name type="scientific">Polymorphospora rubra</name>
    <dbReference type="NCBI Taxonomy" id="338584"/>
    <lineage>
        <taxon>Bacteria</taxon>
        <taxon>Bacillati</taxon>
        <taxon>Actinomycetota</taxon>
        <taxon>Actinomycetes</taxon>
        <taxon>Micromonosporales</taxon>
        <taxon>Micromonosporaceae</taxon>
        <taxon>Polymorphospora</taxon>
    </lineage>
</organism>
<evidence type="ECO:0000256" key="1">
    <source>
        <dbReference type="SAM" id="Phobius"/>
    </source>
</evidence>
<protein>
    <submittedName>
        <fullName evidence="2">Uncharacterized protein</fullName>
    </submittedName>
</protein>
<evidence type="ECO:0000313" key="2">
    <source>
        <dbReference type="EMBL" id="BCJ64166.1"/>
    </source>
</evidence>
<keyword evidence="1" id="KW-0472">Membrane</keyword>